<evidence type="ECO:0000313" key="3">
    <source>
        <dbReference type="Proteomes" id="UP000521872"/>
    </source>
</evidence>
<comment type="caution">
    <text evidence="2">The sequence shown here is derived from an EMBL/GenBank/DDBJ whole genome shotgun (WGS) entry which is preliminary data.</text>
</comment>
<dbReference type="AlphaFoldDB" id="A0A8H4VTS7"/>
<name>A0A8H4VTS7_9AGAR</name>
<dbReference type="InterPro" id="IPR005162">
    <property type="entry name" value="Retrotrans_gag_dom"/>
</dbReference>
<proteinExistence type="predicted"/>
<dbReference type="Proteomes" id="UP000521872">
    <property type="component" value="Unassembled WGS sequence"/>
</dbReference>
<feature type="domain" description="Retrotransposon gag" evidence="1">
    <location>
        <begin position="137"/>
        <end position="224"/>
    </location>
</feature>
<protein>
    <recommendedName>
        <fullName evidence="1">Retrotransposon gag domain-containing protein</fullName>
    </recommendedName>
</protein>
<evidence type="ECO:0000259" key="1">
    <source>
        <dbReference type="Pfam" id="PF03732"/>
    </source>
</evidence>
<gene>
    <name evidence="2" type="ORF">D9613_009316</name>
</gene>
<sequence>MSKMNTLFFGVPSVRKPVKVASEHPQWGTKPNASRQILTGKARDPMICRDSRTLRERKPPDFITIYALGQNFDAFANRQSQESQSSHRTLQAVVNQLESLGTNSVPVSLDPNSPPPIPNGSGVPRIHKCLYLASYLKDGSLSAWYTSIERYRPTLLDDYNAFLKAFKEHFEDSDHYATALTKLRKLKQGSGSASSYALRFRKHAWELKLTDQTAIQMFYDGLKDSIKDAITIANAVGGPP</sequence>
<dbReference type="Pfam" id="PF03732">
    <property type="entry name" value="Retrotrans_gag"/>
    <property type="match status" value="1"/>
</dbReference>
<keyword evidence="3" id="KW-1185">Reference proteome</keyword>
<organism evidence="2 3">
    <name type="scientific">Agrocybe pediades</name>
    <dbReference type="NCBI Taxonomy" id="84607"/>
    <lineage>
        <taxon>Eukaryota</taxon>
        <taxon>Fungi</taxon>
        <taxon>Dikarya</taxon>
        <taxon>Basidiomycota</taxon>
        <taxon>Agaricomycotina</taxon>
        <taxon>Agaricomycetes</taxon>
        <taxon>Agaricomycetidae</taxon>
        <taxon>Agaricales</taxon>
        <taxon>Agaricineae</taxon>
        <taxon>Strophariaceae</taxon>
        <taxon>Agrocybe</taxon>
    </lineage>
</organism>
<reference evidence="2 3" key="1">
    <citation type="submission" date="2019-12" db="EMBL/GenBank/DDBJ databases">
        <authorList>
            <person name="Floudas D."/>
            <person name="Bentzer J."/>
            <person name="Ahren D."/>
            <person name="Johansson T."/>
            <person name="Persson P."/>
            <person name="Tunlid A."/>
        </authorList>
    </citation>
    <scope>NUCLEOTIDE SEQUENCE [LARGE SCALE GENOMIC DNA]</scope>
    <source>
        <strain evidence="2 3">CBS 102.39</strain>
    </source>
</reference>
<accession>A0A8H4VTS7</accession>
<evidence type="ECO:0000313" key="2">
    <source>
        <dbReference type="EMBL" id="KAF4622466.1"/>
    </source>
</evidence>
<dbReference type="EMBL" id="JAACJL010000002">
    <property type="protein sequence ID" value="KAF4622466.1"/>
    <property type="molecule type" value="Genomic_DNA"/>
</dbReference>